<dbReference type="Pfam" id="PF26379">
    <property type="entry name" value="FimL_2nd"/>
    <property type="match status" value="1"/>
</dbReference>
<protein>
    <recommendedName>
        <fullName evidence="1">Scaffold protein FimL second domain-containing protein</fullName>
    </recommendedName>
</protein>
<dbReference type="GO" id="GO:0000160">
    <property type="term" value="P:phosphorelay signal transduction system"/>
    <property type="evidence" value="ECO:0007669"/>
    <property type="project" value="InterPro"/>
</dbReference>
<dbReference type="Proteomes" id="UP000199657">
    <property type="component" value="Unassembled WGS sequence"/>
</dbReference>
<evidence type="ECO:0000313" key="3">
    <source>
        <dbReference type="Proteomes" id="UP000199657"/>
    </source>
</evidence>
<evidence type="ECO:0000259" key="1">
    <source>
        <dbReference type="Pfam" id="PF26379"/>
    </source>
</evidence>
<dbReference type="InterPro" id="IPR036641">
    <property type="entry name" value="HPT_dom_sf"/>
</dbReference>
<feature type="domain" description="Scaffold protein FimL second" evidence="1">
    <location>
        <begin position="163"/>
        <end position="304"/>
    </location>
</feature>
<dbReference type="OrthoDB" id="9803176at2"/>
<dbReference type="RefSeq" id="WP_139209263.1">
    <property type="nucleotide sequence ID" value="NZ_FOEG01000014.1"/>
</dbReference>
<dbReference type="AlphaFoldDB" id="A0A1H8VQ82"/>
<gene>
    <name evidence="2" type="ORF">SAMN04488052_11430</name>
</gene>
<reference evidence="2 3" key="1">
    <citation type="submission" date="2016-10" db="EMBL/GenBank/DDBJ databases">
        <authorList>
            <person name="de Groot N.N."/>
        </authorList>
    </citation>
    <scope>NUCLEOTIDE SEQUENCE [LARGE SCALE GENOMIC DNA]</scope>
    <source>
        <strain evidence="2 3">CGMCC 1.6291</strain>
    </source>
</reference>
<name>A0A1H8VQ82_9GAMM</name>
<dbReference type="InterPro" id="IPR058661">
    <property type="entry name" value="FimL_2nd"/>
</dbReference>
<dbReference type="STRING" id="406100.SAMN04488052_11430"/>
<organism evidence="2 3">
    <name type="scientific">Aquisalimonas asiatica</name>
    <dbReference type="NCBI Taxonomy" id="406100"/>
    <lineage>
        <taxon>Bacteria</taxon>
        <taxon>Pseudomonadati</taxon>
        <taxon>Pseudomonadota</taxon>
        <taxon>Gammaproteobacteria</taxon>
        <taxon>Chromatiales</taxon>
        <taxon>Ectothiorhodospiraceae</taxon>
        <taxon>Aquisalimonas</taxon>
    </lineage>
</organism>
<evidence type="ECO:0000313" key="2">
    <source>
        <dbReference type="EMBL" id="SEP17377.1"/>
    </source>
</evidence>
<proteinExistence type="predicted"/>
<sequence length="552" mass="59558">MAAASFARPMHSALDATLETIDSVITLVDAYERGHEQTPPWGRCQPPLEEVRGALIMVQLDGARLLVDECIALMEALETDTTIASQHAIDALLYALLLLPRHISRARTTGREVPDTLLPTINGLRGLRRAVLIPEYDFTDLGRTSLQLAPLAESLGEAGTPDPDTTRRLRHMLQAGLLGLFQSPEASVHYKQVHRALSRLATACGDTPAGRWLTLAALLAENAERNGVRANGSVRLMISRLDLYIRETLLATPPQTGQAPPPMVRQALLYYTAQNSFDSDRSNHALLRAIAEDLNLDSAITPRTEIQREGDAIAAPDVDVMQAVTRALGEEMDQIQAFIETLSRLSSVTHTEREELAAHLHRLGHTLTLLGLSEAAAAVKREHTRLQSLGDDVDAGRLRDTLSHCAETLSASESAAARLATPGEPVDDERNDRLADASHQALAEALNNLARVRASLEFFNGDVEEGDELASARQPLDEVRGGLTILGLSRAAALVGRCNTAIAALDESDVGNSERLNAVADALAALEWYLETMLEGLGAADDMLDIADASVA</sequence>
<dbReference type="EMBL" id="FOEG01000014">
    <property type="protein sequence ID" value="SEP17377.1"/>
    <property type="molecule type" value="Genomic_DNA"/>
</dbReference>
<dbReference type="SUPFAM" id="SSF47226">
    <property type="entry name" value="Histidine-containing phosphotransfer domain, HPT domain"/>
    <property type="match status" value="1"/>
</dbReference>
<keyword evidence="3" id="KW-1185">Reference proteome</keyword>
<accession>A0A1H8VQ82</accession>